<evidence type="ECO:0000313" key="2">
    <source>
        <dbReference type="EMBL" id="ADV84245.1"/>
    </source>
</evidence>
<evidence type="ECO:0000313" key="3">
    <source>
        <dbReference type="Proteomes" id="UP000006844"/>
    </source>
</evidence>
<protein>
    <submittedName>
        <fullName evidence="2">Uncharacterized protein</fullName>
    </submittedName>
</protein>
<gene>
    <name evidence="2" type="ordered locus">AciPR4_3491</name>
</gene>
<dbReference type="HOGENOM" id="CLU_049564_2_2_0"/>
<name>E8UY11_TERSS</name>
<feature type="transmembrane region" description="Helical" evidence="1">
    <location>
        <begin position="158"/>
        <end position="176"/>
    </location>
</feature>
<evidence type="ECO:0000256" key="1">
    <source>
        <dbReference type="SAM" id="Phobius"/>
    </source>
</evidence>
<accession>E8UY11</accession>
<feature type="transmembrane region" description="Helical" evidence="1">
    <location>
        <begin position="188"/>
        <end position="209"/>
    </location>
</feature>
<dbReference type="EMBL" id="CP002467">
    <property type="protein sequence ID" value="ADV84245.1"/>
    <property type="molecule type" value="Genomic_DNA"/>
</dbReference>
<dbReference type="AlphaFoldDB" id="E8UY11"/>
<keyword evidence="1" id="KW-0812">Transmembrane</keyword>
<feature type="transmembrane region" description="Helical" evidence="1">
    <location>
        <begin position="20"/>
        <end position="48"/>
    </location>
</feature>
<feature type="transmembrane region" description="Helical" evidence="1">
    <location>
        <begin position="85"/>
        <end position="106"/>
    </location>
</feature>
<sequence>MFSQIRIALTGSLERVLTKLATFLPGVMALLLAVILLTLVGAGLAWIVKRLLTRLRFDERVGRENSAGVSDWSPGHSPTLLATRVVFWACVTLGVAVGISAFDAAYDGKADISAFLLPYIAHSIGSIVLLLAGTVVARFLARSVLIGAVNAKLQYARGLSVGVKWLVLVFTGAMVLNNLRIGGMVVDLAFGILFGGIVLTMALAVGLGSRDIVARSLDRTVSDLTPGSAERTVAARNPEEKPRVLRHF</sequence>
<organism evidence="2 3">
    <name type="scientific">Terriglobus saanensis (strain ATCC BAA-1853 / DSM 23119 / SP1PR4)</name>
    <dbReference type="NCBI Taxonomy" id="401053"/>
    <lineage>
        <taxon>Bacteria</taxon>
        <taxon>Pseudomonadati</taxon>
        <taxon>Acidobacteriota</taxon>
        <taxon>Terriglobia</taxon>
        <taxon>Terriglobales</taxon>
        <taxon>Acidobacteriaceae</taxon>
        <taxon>Terriglobus</taxon>
    </lineage>
</organism>
<dbReference type="STRING" id="401053.AciPR4_3491"/>
<proteinExistence type="predicted"/>
<dbReference type="RefSeq" id="WP_013569975.1">
    <property type="nucleotide sequence ID" value="NC_014963.1"/>
</dbReference>
<keyword evidence="1" id="KW-1133">Transmembrane helix</keyword>
<dbReference type="Proteomes" id="UP000006844">
    <property type="component" value="Chromosome"/>
</dbReference>
<keyword evidence="3" id="KW-1185">Reference proteome</keyword>
<dbReference type="KEGG" id="tsa:AciPR4_3491"/>
<dbReference type="OrthoDB" id="117109at2"/>
<feature type="transmembrane region" description="Helical" evidence="1">
    <location>
        <begin position="112"/>
        <end position="137"/>
    </location>
</feature>
<dbReference type="eggNOG" id="ENOG5033JFP">
    <property type="taxonomic scope" value="Bacteria"/>
</dbReference>
<reference evidence="2 3" key="1">
    <citation type="journal article" date="2012" name="Stand. Genomic Sci.">
        <title>Complete genome sequence of Terriglobus saanensis type strain SP1PR4(T), an Acidobacteria from tundra soil.</title>
        <authorList>
            <person name="Rawat S.R."/>
            <person name="Mannisto M.K."/>
            <person name="Starovoytov V."/>
            <person name="Goodwin L."/>
            <person name="Nolan M."/>
            <person name="Hauser L."/>
            <person name="Land M."/>
            <person name="Davenport K.W."/>
            <person name="Woyke T."/>
            <person name="Haggblom M.M."/>
        </authorList>
    </citation>
    <scope>NUCLEOTIDE SEQUENCE</scope>
    <source>
        <strain evidence="3">ATCC BAA-1853 / DSM 23119 / SP1PR4</strain>
    </source>
</reference>
<keyword evidence="1" id="KW-0472">Membrane</keyword>